<evidence type="ECO:0000256" key="6">
    <source>
        <dbReference type="ARBA" id="ARBA00023136"/>
    </source>
</evidence>
<evidence type="ECO:0000313" key="9">
    <source>
        <dbReference type="EMBL" id="ADL24658.1"/>
    </source>
</evidence>
<evidence type="ECO:0000256" key="1">
    <source>
        <dbReference type="ARBA" id="ARBA00004370"/>
    </source>
</evidence>
<evidence type="ECO:0000313" key="10">
    <source>
        <dbReference type="Proteomes" id="UP000000517"/>
    </source>
</evidence>
<dbReference type="GO" id="GO:0005886">
    <property type="term" value="C:plasma membrane"/>
    <property type="evidence" value="ECO:0007669"/>
    <property type="project" value="TreeGrafter"/>
</dbReference>
<dbReference type="eggNOG" id="COG1589">
    <property type="taxonomic scope" value="Bacteria"/>
</dbReference>
<dbReference type="Pfam" id="PF08478">
    <property type="entry name" value="POTRA_1"/>
    <property type="match status" value="1"/>
</dbReference>
<evidence type="ECO:0000256" key="4">
    <source>
        <dbReference type="ARBA" id="ARBA00022692"/>
    </source>
</evidence>
<dbReference type="InterPro" id="IPR034746">
    <property type="entry name" value="POTRA"/>
</dbReference>
<dbReference type="RefSeq" id="WP_014545353.1">
    <property type="nucleotide sequence ID" value="NC_013410.1"/>
</dbReference>
<dbReference type="OrthoDB" id="9778627at2"/>
<keyword evidence="4" id="KW-0812">Transmembrane</keyword>
<dbReference type="KEGG" id="fsc:FSU_0989"/>
<gene>
    <name evidence="9" type="ordered locus">FSU_0989</name>
</gene>
<keyword evidence="3 9" id="KW-0132">Cell division</keyword>
<proteinExistence type="predicted"/>
<accession>D9S8Y3</accession>
<evidence type="ECO:0000256" key="2">
    <source>
        <dbReference type="ARBA" id="ARBA00022475"/>
    </source>
</evidence>
<organism evidence="9 10">
    <name type="scientific">Fibrobacter succinogenes (strain ATCC 19169 / S85)</name>
    <dbReference type="NCBI Taxonomy" id="59374"/>
    <lineage>
        <taxon>Bacteria</taxon>
        <taxon>Pseudomonadati</taxon>
        <taxon>Fibrobacterota</taxon>
        <taxon>Fibrobacteria</taxon>
        <taxon>Fibrobacterales</taxon>
        <taxon>Fibrobacteraceae</taxon>
        <taxon>Fibrobacter</taxon>
    </lineage>
</organism>
<dbReference type="PROSITE" id="PS51779">
    <property type="entry name" value="POTRA"/>
    <property type="match status" value="1"/>
</dbReference>
<dbReference type="Proteomes" id="UP000000517">
    <property type="component" value="Chromosome"/>
</dbReference>
<keyword evidence="5" id="KW-1133">Transmembrane helix</keyword>
<keyword evidence="7" id="KW-0131">Cell cycle</keyword>
<dbReference type="HOGENOM" id="CLU_993056_0_0_0"/>
<sequence>MTTEETTMFGRRIGYNERKRRRKRARMRRMRIANAVRWYKRKGWVLTLLLVVATVALWQSRFYLHQINPLELRHLQYIEIEGNRMLSWEDVVQSAQVETGMLMSELDADSVKKSLLQIPLIHSAEVESKFPSSLYIKLQEASPILSVLDGGKGTVYSERGLSLPMSMMTALRLPILEKESEGKVKQVAQFLFTMRNEDKPLYDRVSQVGWSEKDRAFEVFFKDAGYRVMFPDSNWNRDLFALYDAIGKGFRKDLLCAGEVDMRFHGFAYIKNFDKRCING</sequence>
<evidence type="ECO:0000256" key="3">
    <source>
        <dbReference type="ARBA" id="ARBA00022618"/>
    </source>
</evidence>
<keyword evidence="2" id="KW-1003">Cell membrane</keyword>
<evidence type="ECO:0000256" key="5">
    <source>
        <dbReference type="ARBA" id="ARBA00022989"/>
    </source>
</evidence>
<protein>
    <submittedName>
        <fullName evidence="9">Putative cell division protein</fullName>
    </submittedName>
</protein>
<dbReference type="Gene3D" id="3.10.20.310">
    <property type="entry name" value="membrane protein fhac"/>
    <property type="match status" value="1"/>
</dbReference>
<dbReference type="InterPro" id="IPR050487">
    <property type="entry name" value="FtsQ_DivIB"/>
</dbReference>
<keyword evidence="6" id="KW-0472">Membrane</keyword>
<evidence type="ECO:0000259" key="8">
    <source>
        <dbReference type="PROSITE" id="PS51779"/>
    </source>
</evidence>
<comment type="subcellular location">
    <subcellularLocation>
        <location evidence="1">Membrane</location>
    </subcellularLocation>
</comment>
<reference evidence="10" key="1">
    <citation type="submission" date="2010-08" db="EMBL/GenBank/DDBJ databases">
        <title>Complete sequence of Fibrobacter succinogenes subsp. succinogenes S85.</title>
        <authorList>
            <person name="Durkin A.S."/>
            <person name="Nelson K.E."/>
            <person name="Morrison M."/>
            <person name="Forsberg C.W."/>
            <person name="Wilson D.B."/>
            <person name="Russell J.B."/>
            <person name="Cann I.K.O."/>
            <person name="Mackie R.I."/>
            <person name="White B.A."/>
        </authorList>
    </citation>
    <scope>NUCLEOTIDE SEQUENCE [LARGE SCALE GENOMIC DNA]</scope>
    <source>
        <strain evidence="10">ATCC 19169 / S85</strain>
    </source>
</reference>
<name>D9S8Y3_FIBSS</name>
<dbReference type="EMBL" id="CP002158">
    <property type="protein sequence ID" value="ADL24658.1"/>
    <property type="molecule type" value="Genomic_DNA"/>
</dbReference>
<dbReference type="GO" id="GO:0051301">
    <property type="term" value="P:cell division"/>
    <property type="evidence" value="ECO:0007669"/>
    <property type="project" value="UniProtKB-KW"/>
</dbReference>
<feature type="domain" description="POTRA" evidence="8">
    <location>
        <begin position="73"/>
        <end position="141"/>
    </location>
</feature>
<evidence type="ECO:0000256" key="7">
    <source>
        <dbReference type="ARBA" id="ARBA00023306"/>
    </source>
</evidence>
<dbReference type="InterPro" id="IPR013685">
    <property type="entry name" value="POTRA_FtsQ_type"/>
</dbReference>
<dbReference type="PANTHER" id="PTHR37820:SF1">
    <property type="entry name" value="CELL DIVISION PROTEIN FTSQ"/>
    <property type="match status" value="1"/>
</dbReference>
<dbReference type="PANTHER" id="PTHR37820">
    <property type="entry name" value="CELL DIVISION PROTEIN DIVIB"/>
    <property type="match status" value="1"/>
</dbReference>
<dbReference type="AlphaFoldDB" id="D9S8Y3"/>
<dbReference type="STRING" id="59374.FSU_0989"/>